<organism evidence="1 2">
    <name type="scientific">Citrullus colocynthis</name>
    <name type="common">colocynth</name>
    <dbReference type="NCBI Taxonomy" id="252529"/>
    <lineage>
        <taxon>Eukaryota</taxon>
        <taxon>Viridiplantae</taxon>
        <taxon>Streptophyta</taxon>
        <taxon>Embryophyta</taxon>
        <taxon>Tracheophyta</taxon>
        <taxon>Spermatophyta</taxon>
        <taxon>Magnoliopsida</taxon>
        <taxon>eudicotyledons</taxon>
        <taxon>Gunneridae</taxon>
        <taxon>Pentapetalae</taxon>
        <taxon>rosids</taxon>
        <taxon>fabids</taxon>
        <taxon>Cucurbitales</taxon>
        <taxon>Cucurbitaceae</taxon>
        <taxon>Benincaseae</taxon>
        <taxon>Citrullus</taxon>
    </lineage>
</organism>
<accession>A0ABP0YBE3</accession>
<name>A0ABP0YBE3_9ROSI</name>
<evidence type="ECO:0000313" key="1">
    <source>
        <dbReference type="EMBL" id="CAK9317716.1"/>
    </source>
</evidence>
<keyword evidence="2" id="KW-1185">Reference proteome</keyword>
<gene>
    <name evidence="1" type="ORF">CITCOLO1_LOCUS9631</name>
</gene>
<dbReference type="EMBL" id="OZ021737">
    <property type="protein sequence ID" value="CAK9317716.1"/>
    <property type="molecule type" value="Genomic_DNA"/>
</dbReference>
<sequence length="70" mass="8296">MDLLNIVTSLMDQCRKHSIRSLFPRRNLFGRLVTRVHMINYEKSVLQMGQGREDTTSEDEVCFERLTECF</sequence>
<proteinExistence type="predicted"/>
<dbReference type="Proteomes" id="UP001642487">
    <property type="component" value="Chromosome 3"/>
</dbReference>
<protein>
    <submittedName>
        <fullName evidence="1">Uncharacterized protein</fullName>
    </submittedName>
</protein>
<reference evidence="1 2" key="1">
    <citation type="submission" date="2024-03" db="EMBL/GenBank/DDBJ databases">
        <authorList>
            <person name="Gkanogiannis A."/>
            <person name="Becerra Lopez-Lavalle L."/>
        </authorList>
    </citation>
    <scope>NUCLEOTIDE SEQUENCE [LARGE SCALE GENOMIC DNA]</scope>
</reference>
<evidence type="ECO:0000313" key="2">
    <source>
        <dbReference type="Proteomes" id="UP001642487"/>
    </source>
</evidence>